<dbReference type="EMBL" id="FPBV01000009">
    <property type="protein sequence ID" value="SFU81808.1"/>
    <property type="molecule type" value="Genomic_DNA"/>
</dbReference>
<gene>
    <name evidence="1" type="ORF">SAMN05421543_10924</name>
</gene>
<reference evidence="2" key="1">
    <citation type="submission" date="2016-10" db="EMBL/GenBank/DDBJ databases">
        <authorList>
            <person name="Varghese N."/>
        </authorList>
    </citation>
    <scope>NUCLEOTIDE SEQUENCE [LARGE SCALE GENOMIC DNA]</scope>
    <source>
        <strain evidence="2">DSM 17980</strain>
    </source>
</reference>
<dbReference type="Proteomes" id="UP000183508">
    <property type="component" value="Unassembled WGS sequence"/>
</dbReference>
<dbReference type="STRING" id="392015.SAMN05421543_10924"/>
<protein>
    <submittedName>
        <fullName evidence="1">Uncharacterized protein</fullName>
    </submittedName>
</protein>
<name>A0A1I7J9H5_9BACL</name>
<dbReference type="AlphaFoldDB" id="A0A1I7J9H5"/>
<accession>A0A1I7J9H5</accession>
<dbReference type="OrthoDB" id="2376647at2"/>
<proteinExistence type="predicted"/>
<dbReference type="RefSeq" id="WP_083430344.1">
    <property type="nucleotide sequence ID" value="NZ_FPBV01000009.1"/>
</dbReference>
<sequence>MEKATNANLIRPIEAPVRPGDRVRWTSQAQGTWKDKRGEVVAVIPAGLSAFRYLPSSKPNKDWRPMFTTDVAKIDRVLVRVQRRRKTDGLVLGWDYYCPRLSQVEIDASRE</sequence>
<evidence type="ECO:0000313" key="2">
    <source>
        <dbReference type="Proteomes" id="UP000183508"/>
    </source>
</evidence>
<organism evidence="1 2">
    <name type="scientific">Alicyclobacillus macrosporangiidus</name>
    <dbReference type="NCBI Taxonomy" id="392015"/>
    <lineage>
        <taxon>Bacteria</taxon>
        <taxon>Bacillati</taxon>
        <taxon>Bacillota</taxon>
        <taxon>Bacilli</taxon>
        <taxon>Bacillales</taxon>
        <taxon>Alicyclobacillaceae</taxon>
        <taxon>Alicyclobacillus</taxon>
    </lineage>
</organism>
<evidence type="ECO:0000313" key="1">
    <source>
        <dbReference type="EMBL" id="SFU81808.1"/>
    </source>
</evidence>
<keyword evidence="2" id="KW-1185">Reference proteome</keyword>